<keyword evidence="2" id="KW-1185">Reference proteome</keyword>
<name>A0ABY7EK67_MYAAR</name>
<accession>A0ABY7EK67</accession>
<proteinExistence type="predicted"/>
<evidence type="ECO:0000313" key="1">
    <source>
        <dbReference type="EMBL" id="WAR10383.1"/>
    </source>
</evidence>
<dbReference type="Gene3D" id="2.20.25.240">
    <property type="match status" value="1"/>
</dbReference>
<dbReference type="PANTHER" id="PTHR47160">
    <property type="entry name" value="PUTATIVE-RELATED"/>
    <property type="match status" value="1"/>
</dbReference>
<gene>
    <name evidence="1" type="ORF">MAR_035459</name>
</gene>
<organism evidence="1 2">
    <name type="scientific">Mya arenaria</name>
    <name type="common">Soft-shell clam</name>
    <dbReference type="NCBI Taxonomy" id="6604"/>
    <lineage>
        <taxon>Eukaryota</taxon>
        <taxon>Metazoa</taxon>
        <taxon>Spiralia</taxon>
        <taxon>Lophotrochozoa</taxon>
        <taxon>Mollusca</taxon>
        <taxon>Bivalvia</taxon>
        <taxon>Autobranchia</taxon>
        <taxon>Heteroconchia</taxon>
        <taxon>Euheterodonta</taxon>
        <taxon>Imparidentia</taxon>
        <taxon>Neoheterodontei</taxon>
        <taxon>Myida</taxon>
        <taxon>Myoidea</taxon>
        <taxon>Myidae</taxon>
        <taxon>Mya</taxon>
    </lineage>
</organism>
<dbReference type="EMBL" id="CP111018">
    <property type="protein sequence ID" value="WAR10383.1"/>
    <property type="molecule type" value="Genomic_DNA"/>
</dbReference>
<dbReference type="PANTHER" id="PTHR47160:SF10">
    <property type="entry name" value="MULE TRANSPOSASE DOMAIN-CONTAINING PROTEIN"/>
    <property type="match status" value="1"/>
</dbReference>
<sequence length="461" mass="52111">MPVVTQLLLQEYVTATPFITDEAETCSFVCGSCVENIPERGSCINADDIIDEPPLLEISAPVEQLSSVDEEIFNEPPVLERSVPLSIYGAETMVDYLSESGQNQAGDFSLNISGLTSAETSVLHSTITELSDADAARVTFNLGTNFGMERETRESNESTSSIQSQTHQHQLSVNMSRVSISGVADQNWTFDVTRDEQLLDATVIFERSLDGSAITDTVLQDPMEVRFEVLENGTERGGKKFVSSDSFSYTQKSRMRVIGWTRQWRCSVRGKTPCTATVNKKEGIFKRGINDHNHASDGNIGKKLKVKAEINKEFIDESFLGDISHDGQRHLLFAARDQHGVLRRARRWYLDGTFKVRKEPFQQLFAVHAFVRSGVNKKQVPLVFVLMTRRRKEDYIAVLEKLLGSNRLPKSAFRRLQEKATTTKLEILCEYIDDQWMSNSCWTVREWSCYLQSVRTNNDCE</sequence>
<evidence type="ECO:0000313" key="2">
    <source>
        <dbReference type="Proteomes" id="UP001164746"/>
    </source>
</evidence>
<dbReference type="Proteomes" id="UP001164746">
    <property type="component" value="Chromosome 7"/>
</dbReference>
<evidence type="ECO:0008006" key="3">
    <source>
        <dbReference type="Google" id="ProtNLM"/>
    </source>
</evidence>
<feature type="non-terminal residue" evidence="1">
    <location>
        <position position="461"/>
    </location>
</feature>
<protein>
    <recommendedName>
        <fullName evidence="3">FLYWCH-type domain-containing protein</fullName>
    </recommendedName>
</protein>
<reference evidence="1" key="1">
    <citation type="submission" date="2022-11" db="EMBL/GenBank/DDBJ databases">
        <title>Centuries of genome instability and evolution in soft-shell clam transmissible cancer (bioRxiv).</title>
        <authorList>
            <person name="Hart S.F.M."/>
            <person name="Yonemitsu M.A."/>
            <person name="Giersch R.M."/>
            <person name="Beal B.F."/>
            <person name="Arriagada G."/>
            <person name="Davis B.W."/>
            <person name="Ostrander E.A."/>
            <person name="Goff S.P."/>
            <person name="Metzger M.J."/>
        </authorList>
    </citation>
    <scope>NUCLEOTIDE SEQUENCE</scope>
    <source>
        <strain evidence="1">MELC-2E11</strain>
        <tissue evidence="1">Siphon/mantle</tissue>
    </source>
</reference>